<dbReference type="PANTHER" id="PTHR10013:SF0">
    <property type="entry name" value="GENERAL VESICULAR TRANSPORT FACTOR P115"/>
    <property type="match status" value="1"/>
</dbReference>
<comment type="caution">
    <text evidence="2">The sequence shown here is derived from an EMBL/GenBank/DDBJ whole genome shotgun (WGS) entry which is preliminary data.</text>
</comment>
<gene>
    <name evidence="2" type="ORF">C2S53_018275</name>
</gene>
<dbReference type="GO" id="GO:0012507">
    <property type="term" value="C:ER to Golgi transport vesicle membrane"/>
    <property type="evidence" value="ECO:0007669"/>
    <property type="project" value="TreeGrafter"/>
</dbReference>
<dbReference type="GO" id="GO:0048211">
    <property type="term" value="P:Golgi vesicle docking"/>
    <property type="evidence" value="ECO:0007669"/>
    <property type="project" value="TreeGrafter"/>
</dbReference>
<sequence length="337" mass="38678">MKRDLQDSMELGLVLERMSNERRNMIETSEERMKEINIKVGVAQLMQQNSNSHHLGKKGDNNTNNSKYSGPGLDPRVRMGRKSGMKKATFLVDEEQLYDRISNGTLADDERIAIDEAFVARGFLILLIVLSIEESVVTKLRRESIETLLSVLILIHHSKSLKNKVQSTLMIRELMSSKKVDNIYRLLSHPSKEDFYIWYYMLTVILTNSSTRLHEIIPSIPSGDTRFVDMFLDREVINNKALLLFTFWTQEVGDILNTLIFEGAFEKIIGIINEAGGSEGVVIQDYLELLCNLLRNNTWNPVLLKETIGFSLLMSILKIRRSAFKFRQHKIINLLSV</sequence>
<evidence type="ECO:0000313" key="3">
    <source>
        <dbReference type="Proteomes" id="UP001190926"/>
    </source>
</evidence>
<dbReference type="InterPro" id="IPR011989">
    <property type="entry name" value="ARM-like"/>
</dbReference>
<name>A0AAD4J1C5_PERFH</name>
<evidence type="ECO:0000313" key="2">
    <source>
        <dbReference type="EMBL" id="KAH6825373.1"/>
    </source>
</evidence>
<reference evidence="2 3" key="1">
    <citation type="journal article" date="2021" name="Nat. Commun.">
        <title>Incipient diploidization of the medicinal plant Perilla within 10,000 years.</title>
        <authorList>
            <person name="Zhang Y."/>
            <person name="Shen Q."/>
            <person name="Leng L."/>
            <person name="Zhang D."/>
            <person name="Chen S."/>
            <person name="Shi Y."/>
            <person name="Ning Z."/>
            <person name="Chen S."/>
        </authorList>
    </citation>
    <scope>NUCLEOTIDE SEQUENCE [LARGE SCALE GENOMIC DNA]</scope>
    <source>
        <strain evidence="3">cv. PC099</strain>
    </source>
</reference>
<keyword evidence="3" id="KW-1185">Reference proteome</keyword>
<feature type="region of interest" description="Disordered" evidence="1">
    <location>
        <begin position="51"/>
        <end position="79"/>
    </location>
</feature>
<dbReference type="GO" id="GO:0061025">
    <property type="term" value="P:membrane fusion"/>
    <property type="evidence" value="ECO:0007669"/>
    <property type="project" value="TreeGrafter"/>
</dbReference>
<dbReference type="AlphaFoldDB" id="A0AAD4J1C5"/>
<organism evidence="2 3">
    <name type="scientific">Perilla frutescens var. hirtella</name>
    <name type="common">Perilla citriodora</name>
    <name type="synonym">Perilla setoyensis</name>
    <dbReference type="NCBI Taxonomy" id="608512"/>
    <lineage>
        <taxon>Eukaryota</taxon>
        <taxon>Viridiplantae</taxon>
        <taxon>Streptophyta</taxon>
        <taxon>Embryophyta</taxon>
        <taxon>Tracheophyta</taxon>
        <taxon>Spermatophyta</taxon>
        <taxon>Magnoliopsida</taxon>
        <taxon>eudicotyledons</taxon>
        <taxon>Gunneridae</taxon>
        <taxon>Pentapetalae</taxon>
        <taxon>asterids</taxon>
        <taxon>lamiids</taxon>
        <taxon>Lamiales</taxon>
        <taxon>Lamiaceae</taxon>
        <taxon>Nepetoideae</taxon>
        <taxon>Elsholtzieae</taxon>
        <taxon>Perilla</taxon>
    </lineage>
</organism>
<dbReference type="Gene3D" id="1.25.10.10">
    <property type="entry name" value="Leucine-rich Repeat Variant"/>
    <property type="match status" value="1"/>
</dbReference>
<evidence type="ECO:0000256" key="1">
    <source>
        <dbReference type="SAM" id="MobiDB-lite"/>
    </source>
</evidence>
<dbReference type="GO" id="GO:0006886">
    <property type="term" value="P:intracellular protein transport"/>
    <property type="evidence" value="ECO:0007669"/>
    <property type="project" value="TreeGrafter"/>
</dbReference>
<proteinExistence type="predicted"/>
<dbReference type="GO" id="GO:0005795">
    <property type="term" value="C:Golgi stack"/>
    <property type="evidence" value="ECO:0007669"/>
    <property type="project" value="TreeGrafter"/>
</dbReference>
<dbReference type="PANTHER" id="PTHR10013">
    <property type="entry name" value="GENERAL VESICULAR TRANSPORT FACTOR P115"/>
    <property type="match status" value="1"/>
</dbReference>
<dbReference type="GO" id="GO:0006888">
    <property type="term" value="P:endoplasmic reticulum to Golgi vesicle-mediated transport"/>
    <property type="evidence" value="ECO:0007669"/>
    <property type="project" value="TreeGrafter"/>
</dbReference>
<protein>
    <submittedName>
        <fullName evidence="2">Uncharacterized protein</fullName>
    </submittedName>
</protein>
<accession>A0AAD4J1C5</accession>
<dbReference type="Proteomes" id="UP001190926">
    <property type="component" value="Unassembled WGS sequence"/>
</dbReference>
<dbReference type="EMBL" id="SDAM02000176">
    <property type="protein sequence ID" value="KAH6825373.1"/>
    <property type="molecule type" value="Genomic_DNA"/>
</dbReference>
<dbReference type="InterPro" id="IPR024095">
    <property type="entry name" value="Vesicle_P115"/>
</dbReference>
<dbReference type="GO" id="GO:0005783">
    <property type="term" value="C:endoplasmic reticulum"/>
    <property type="evidence" value="ECO:0007669"/>
    <property type="project" value="TreeGrafter"/>
</dbReference>